<dbReference type="Pfam" id="PF22234">
    <property type="entry name" value="Rv2466c-like"/>
    <property type="match status" value="1"/>
</dbReference>
<dbReference type="InterPro" id="IPR036249">
    <property type="entry name" value="Thioredoxin-like_sf"/>
</dbReference>
<sequence length="201" mass="22248">MKIVDLWVDPRCPWAWIASRWLLEAERVRGMRVRFRVMSLSVLNEGREGLDAWYAEWLRPGMGPVRVLTAAEQAYGREILRDLYTALGTRIHLDPAPIGRELYVDALTELGLSVELADAAESTEYDEALRASHDAGMTPMGDAPGTPSIHVDGQAFFGPVVSPVPRGEAAGRLWDGVLLVVGPPGFYELKRSRDGRPDVHS</sequence>
<accession>A0ABW7SM44</accession>
<dbReference type="InterPro" id="IPR053977">
    <property type="entry name" value="Rv2466c-like"/>
</dbReference>
<comment type="caution">
    <text evidence="1">The sequence shown here is derived from an EMBL/GenBank/DDBJ whole genome shotgun (WGS) entry which is preliminary data.</text>
</comment>
<protein>
    <submittedName>
        <fullName evidence="1">Disulfide bond formation protein DsbA</fullName>
    </submittedName>
</protein>
<dbReference type="Proteomes" id="UP001611075">
    <property type="component" value="Unassembled WGS sequence"/>
</dbReference>
<proteinExistence type="predicted"/>
<reference evidence="1 2" key="1">
    <citation type="submission" date="2024-10" db="EMBL/GenBank/DDBJ databases">
        <title>The Natural Products Discovery Center: Release of the First 8490 Sequenced Strains for Exploring Actinobacteria Biosynthetic Diversity.</title>
        <authorList>
            <person name="Kalkreuter E."/>
            <person name="Kautsar S.A."/>
            <person name="Yang D."/>
            <person name="Bader C.D."/>
            <person name="Teijaro C.N."/>
            <person name="Fluegel L."/>
            <person name="Davis C.M."/>
            <person name="Simpson J.R."/>
            <person name="Lauterbach L."/>
            <person name="Steele A.D."/>
            <person name="Gui C."/>
            <person name="Meng S."/>
            <person name="Li G."/>
            <person name="Viehrig K."/>
            <person name="Ye F."/>
            <person name="Su P."/>
            <person name="Kiefer A.F."/>
            <person name="Nichols A."/>
            <person name="Cepeda A.J."/>
            <person name="Yan W."/>
            <person name="Fan B."/>
            <person name="Jiang Y."/>
            <person name="Adhikari A."/>
            <person name="Zheng C.-J."/>
            <person name="Schuster L."/>
            <person name="Cowan T.M."/>
            <person name="Smanski M.J."/>
            <person name="Chevrette M.G."/>
            <person name="De Carvalho L.P.S."/>
            <person name="Shen B."/>
        </authorList>
    </citation>
    <scope>NUCLEOTIDE SEQUENCE [LARGE SCALE GENOMIC DNA]</scope>
    <source>
        <strain evidence="1 2">NPDC021253</strain>
    </source>
</reference>
<dbReference type="Gene3D" id="3.40.30.10">
    <property type="entry name" value="Glutaredoxin"/>
    <property type="match status" value="1"/>
</dbReference>
<organism evidence="1 2">
    <name type="scientific">Micromonospora rubida</name>
    <dbReference type="NCBI Taxonomy" id="2697657"/>
    <lineage>
        <taxon>Bacteria</taxon>
        <taxon>Bacillati</taxon>
        <taxon>Actinomycetota</taxon>
        <taxon>Actinomycetes</taxon>
        <taxon>Micromonosporales</taxon>
        <taxon>Micromonosporaceae</taxon>
        <taxon>Micromonospora</taxon>
    </lineage>
</organism>
<gene>
    <name evidence="1" type="ORF">ACH4OY_19070</name>
</gene>
<keyword evidence="2" id="KW-1185">Reference proteome</keyword>
<dbReference type="EMBL" id="JBIRPU010000013">
    <property type="protein sequence ID" value="MFI0794766.1"/>
    <property type="molecule type" value="Genomic_DNA"/>
</dbReference>
<evidence type="ECO:0000313" key="1">
    <source>
        <dbReference type="EMBL" id="MFI0794766.1"/>
    </source>
</evidence>
<dbReference type="RefSeq" id="WP_396681380.1">
    <property type="nucleotide sequence ID" value="NZ_JBIRPU010000013.1"/>
</dbReference>
<name>A0ABW7SM44_9ACTN</name>
<dbReference type="SUPFAM" id="SSF52833">
    <property type="entry name" value="Thioredoxin-like"/>
    <property type="match status" value="1"/>
</dbReference>
<evidence type="ECO:0000313" key="2">
    <source>
        <dbReference type="Proteomes" id="UP001611075"/>
    </source>
</evidence>